<evidence type="ECO:0000256" key="3">
    <source>
        <dbReference type="ARBA" id="ARBA00022840"/>
    </source>
</evidence>
<dbReference type="Gene3D" id="3.40.50.300">
    <property type="entry name" value="P-loop containing nucleotide triphosphate hydrolases"/>
    <property type="match status" value="1"/>
</dbReference>
<accession>A0A3F3H1W2</accession>
<dbReference type="AlphaFoldDB" id="A0A3F3H1W2"/>
<dbReference type="PROSITE" id="PS50893">
    <property type="entry name" value="ABC_TRANSPORTER_2"/>
    <property type="match status" value="1"/>
</dbReference>
<gene>
    <name evidence="6" type="primary">ysaC</name>
    <name evidence="6" type="ORF">FTRO_0050390</name>
</gene>
<dbReference type="Proteomes" id="UP000064514">
    <property type="component" value="Unassembled WGS sequence"/>
</dbReference>
<dbReference type="PANTHER" id="PTHR24220:SF674">
    <property type="entry name" value="BACITRACIN EXPORT ATP-BINDING PROTEIN BCEA"/>
    <property type="match status" value="1"/>
</dbReference>
<dbReference type="InterPro" id="IPR003439">
    <property type="entry name" value="ABC_transporter-like_ATP-bd"/>
</dbReference>
<keyword evidence="1" id="KW-0813">Transport</keyword>
<feature type="domain" description="ABC transporter" evidence="5">
    <location>
        <begin position="4"/>
        <end position="241"/>
    </location>
</feature>
<dbReference type="InterPro" id="IPR027417">
    <property type="entry name" value="P-loop_NTPase"/>
</dbReference>
<evidence type="ECO:0000256" key="4">
    <source>
        <dbReference type="ARBA" id="ARBA00022970"/>
    </source>
</evidence>
<evidence type="ECO:0000256" key="2">
    <source>
        <dbReference type="ARBA" id="ARBA00022741"/>
    </source>
</evidence>
<dbReference type="GO" id="GO:0098796">
    <property type="term" value="C:membrane protein complex"/>
    <property type="evidence" value="ECO:0007669"/>
    <property type="project" value="UniProtKB-ARBA"/>
</dbReference>
<keyword evidence="3 6" id="KW-0067">ATP-binding</keyword>
<dbReference type="STRING" id="709323.GCA_001047135_01038"/>
<dbReference type="GO" id="GO:0022857">
    <property type="term" value="F:transmembrane transporter activity"/>
    <property type="evidence" value="ECO:0007669"/>
    <property type="project" value="TreeGrafter"/>
</dbReference>
<dbReference type="InterPro" id="IPR003593">
    <property type="entry name" value="AAA+_ATPase"/>
</dbReference>
<name>A0A3F3H1W2_9LACO</name>
<dbReference type="EMBL" id="DF968082">
    <property type="protein sequence ID" value="GAP04486.1"/>
    <property type="molecule type" value="Genomic_DNA"/>
</dbReference>
<organism evidence="6">
    <name type="scientific">Fructobacillus tropaeoli</name>
    <dbReference type="NCBI Taxonomy" id="709323"/>
    <lineage>
        <taxon>Bacteria</taxon>
        <taxon>Bacillati</taxon>
        <taxon>Bacillota</taxon>
        <taxon>Bacilli</taxon>
        <taxon>Lactobacillales</taxon>
        <taxon>Lactobacillaceae</taxon>
        <taxon>Fructobacillus</taxon>
    </lineage>
</organism>
<evidence type="ECO:0000259" key="5">
    <source>
        <dbReference type="PROSITE" id="PS50893"/>
    </source>
</evidence>
<proteinExistence type="predicted"/>
<sequence>MAILELTHVQKSYPDSQNKQVLQDISLTINEGDYVAIMGESGAGKTTLLNIMATLDNPTNGSIKLNGVETTDLSDGKKAVFRRENLGFIFQSFDLLDIFNNRDNIYLPLVLTKAPKSEMDSRLSELAPRLGIQELLDKYPSQISGGQRQRVTAARALITRPALILADEPTGALDSKTAQEMLSIFQDVNAAGQTIVMVTHSSLSASYAKKTLFIKDGRIQTALDRGEMGQEEYLSAISNQLTELTKVGA</sequence>
<keyword evidence="4" id="KW-0029">Amino-acid transport</keyword>
<dbReference type="SMART" id="SM00382">
    <property type="entry name" value="AAA"/>
    <property type="match status" value="1"/>
</dbReference>
<dbReference type="GO" id="GO:0016887">
    <property type="term" value="F:ATP hydrolysis activity"/>
    <property type="evidence" value="ECO:0007669"/>
    <property type="project" value="InterPro"/>
</dbReference>
<dbReference type="GO" id="GO:0005886">
    <property type="term" value="C:plasma membrane"/>
    <property type="evidence" value="ECO:0007669"/>
    <property type="project" value="TreeGrafter"/>
</dbReference>
<dbReference type="GO" id="GO:0006865">
    <property type="term" value="P:amino acid transport"/>
    <property type="evidence" value="ECO:0007669"/>
    <property type="project" value="UniProtKB-KW"/>
</dbReference>
<dbReference type="Pfam" id="PF00005">
    <property type="entry name" value="ABC_tran"/>
    <property type="match status" value="1"/>
</dbReference>
<dbReference type="CDD" id="cd03255">
    <property type="entry name" value="ABC_MJ0796_LolCDE_FtsE"/>
    <property type="match status" value="1"/>
</dbReference>
<protein>
    <submittedName>
        <fullName evidence="6">ABC transporter ATP-binding protein</fullName>
    </submittedName>
</protein>
<dbReference type="InterPro" id="IPR015854">
    <property type="entry name" value="ABC_transpr_LolD-like"/>
</dbReference>
<dbReference type="RefSeq" id="WP_059393899.1">
    <property type="nucleotide sequence ID" value="NZ_DF968082.1"/>
</dbReference>
<keyword evidence="2" id="KW-0547">Nucleotide-binding</keyword>
<evidence type="ECO:0000313" key="6">
    <source>
        <dbReference type="EMBL" id="GAP04486.1"/>
    </source>
</evidence>
<dbReference type="FunFam" id="3.40.50.300:FF:000032">
    <property type="entry name" value="Export ABC transporter ATP-binding protein"/>
    <property type="match status" value="1"/>
</dbReference>
<reference evidence="6" key="1">
    <citation type="journal article" date="2015" name="BMC Genomics">
        <title>Comparative genomics of Fructobacillus spp. and Leuconostoc spp. reveals niche-specific evolution of Fructobacillus spp.</title>
        <authorList>
            <person name="Endo A."/>
            <person name="Tanizawa Y."/>
            <person name="Tanaka N."/>
            <person name="Maeno S."/>
            <person name="Kumar H."/>
            <person name="Shiwa Y."/>
            <person name="Okada S."/>
            <person name="Yoshikawa H."/>
            <person name="Dicks L."/>
            <person name="Nakagawa J."/>
            <person name="Arita M."/>
        </authorList>
    </citation>
    <scope>NUCLEOTIDE SEQUENCE [LARGE SCALE GENOMIC DNA]</scope>
    <source>
        <strain evidence="6">F214-1</strain>
    </source>
</reference>
<evidence type="ECO:0000256" key="1">
    <source>
        <dbReference type="ARBA" id="ARBA00022448"/>
    </source>
</evidence>
<dbReference type="PANTHER" id="PTHR24220">
    <property type="entry name" value="IMPORT ATP-BINDING PROTEIN"/>
    <property type="match status" value="1"/>
</dbReference>
<dbReference type="GO" id="GO:0005524">
    <property type="term" value="F:ATP binding"/>
    <property type="evidence" value="ECO:0007669"/>
    <property type="project" value="UniProtKB-KW"/>
</dbReference>
<dbReference type="InterPro" id="IPR017911">
    <property type="entry name" value="MacB-like_ATP-bd"/>
</dbReference>
<dbReference type="SUPFAM" id="SSF52540">
    <property type="entry name" value="P-loop containing nucleoside triphosphate hydrolases"/>
    <property type="match status" value="1"/>
</dbReference>